<evidence type="ECO:0000256" key="1">
    <source>
        <dbReference type="ARBA" id="ARBA00004555"/>
    </source>
</evidence>
<evidence type="ECO:0000256" key="2">
    <source>
        <dbReference type="ARBA" id="ARBA00022448"/>
    </source>
</evidence>
<dbReference type="InterPro" id="IPR056916">
    <property type="entry name" value="NTS_TR130"/>
</dbReference>
<dbReference type="InterPro" id="IPR022233">
    <property type="entry name" value="TRAPPC10/Trs130_C"/>
</dbReference>
<evidence type="ECO:0000259" key="5">
    <source>
        <dbReference type="Pfam" id="PF23036"/>
    </source>
</evidence>
<feature type="domain" description="TRAPPC10/Trs130 C-terminal" evidence="4">
    <location>
        <begin position="1015"/>
        <end position="1136"/>
    </location>
</feature>
<evidence type="ECO:0000259" key="4">
    <source>
        <dbReference type="Pfam" id="PF12584"/>
    </source>
</evidence>
<dbReference type="AlphaFoldDB" id="A0A376B614"/>
<sequence>MSISQGKDVSIINESNVTPDMKNMFTYGNGVIISYFDPLSIFDGVKQEISNNLPLKNLHWKPRNTTNITTINELNVQLLPEIDVLNTTTDKVQSLNKDSFLLDKPFVSYIVINCSSIDEYRSKIRPLVKQWLSSIEDNEVEIRFKDDNVLETTTKTIINEQLALKDKKKRIKIPIIRSILLLKSTEAIHDSKLFKSVSLMEKFTKDFPNTTTYEIHTVYRSETDKYNYWINFTKGLKQMLLKVFEERLDVLTEQIRLDTDPGTKLLCYETLFKLYKKFHITTEAQSNLNHLKATVTQLEKSTNITLGDLDMKFFSKEDVIGLPLTKLYKTGCLTRFQLSKIELLNQLALLDCSSYLQVEKMITLNLTIKVFITNIKDNYGDSEDLSLFLYEACEKILNFHFFQLDTADENLQQIQCMLNEIKGDLLMIKRDAWLRMVYDNSDIRLFFIQFDAQQVLKQQTSKHLLSTFSTHKVFTKNFIMHTTDILSAYKNRRERLVDILSIQIGFLYYQNKEYKKAVEILKSSYEYYLSKDWYFLAVSVLEKYATSLEHLKDSEKTITIEGEDIPIPSVLTNGYLNLVSRSLDRELWWVKFLSLNEKDDSQLVYSIDELFAVSVDNDYYLSKPNVYAFDLTVFNDKVFKEANVSSIKLLFKNSKDEYLKFLFGKETTFHSGSNKYVLETKDIIFGKFDFVSLEFCLGNTILNKEFSFKSVIFQPLYNEENFDISITSPSITHLGFSSLGMDYFNENKGISDFHLKLTVLSPSNFVFANGNSFLEINNDSSIKFVEYNGGNNRVILKLLKEVRFTKNGESYSEKNVILINNKLDLVVSVEDIYKNDLFYFNFLINSSDDPIYLHKSILKGDYSKYDIIGNLNLETPLLLDPKDEDCNNFYRIKLKDGVAKFDSNDEFLLELSYNTLKDVLDKIVTEKFFNLIENPELSMWKNLWVNQILPKFQYNKTQLLCSNTIKLSNYNLEYFMEFLNNLVSNKERKTSILNVYQKLFEGVTIVNFDSYLKTIELNKLSVPVTILEPRSDIFLVEMLPKKRLNSLCLGKSYKYDIHIVNKSEVWSLQNNSMDSYIFEFIISNNNNNNAINNDWLITGCKRFAVTKRESFVSVELIPVKRGYLRYPRLEITTIPNNRHAGIIPATVDFLNAFEYIIVV</sequence>
<evidence type="ECO:0000256" key="3">
    <source>
        <dbReference type="ARBA" id="ARBA00023034"/>
    </source>
</evidence>
<dbReference type="GO" id="GO:0034498">
    <property type="term" value="P:early endosome to Golgi transport"/>
    <property type="evidence" value="ECO:0007669"/>
    <property type="project" value="TreeGrafter"/>
</dbReference>
<evidence type="ECO:0008006" key="9">
    <source>
        <dbReference type="Google" id="ProtNLM"/>
    </source>
</evidence>
<feature type="domain" description="TRAPPC10/Trs130 N-terminal" evidence="5">
    <location>
        <begin position="31"/>
        <end position="140"/>
    </location>
</feature>
<dbReference type="EMBL" id="UFAJ01000249">
    <property type="protein sequence ID" value="SSD59999.1"/>
    <property type="molecule type" value="Genomic_DNA"/>
</dbReference>
<keyword evidence="2" id="KW-0813">Transport</keyword>
<evidence type="ECO:0000313" key="7">
    <source>
        <dbReference type="EMBL" id="SSD59999.1"/>
    </source>
</evidence>
<gene>
    <name evidence="7" type="ORF">SCODWIG_01760</name>
</gene>
<dbReference type="GO" id="GO:1990071">
    <property type="term" value="C:TRAPPII protein complex"/>
    <property type="evidence" value="ECO:0007669"/>
    <property type="project" value="InterPro"/>
</dbReference>
<feature type="domain" description="Trs130 NTS" evidence="6">
    <location>
        <begin position="364"/>
        <end position="598"/>
    </location>
</feature>
<organism evidence="7 8">
    <name type="scientific">Saccharomycodes ludwigii</name>
    <dbReference type="NCBI Taxonomy" id="36035"/>
    <lineage>
        <taxon>Eukaryota</taxon>
        <taxon>Fungi</taxon>
        <taxon>Dikarya</taxon>
        <taxon>Ascomycota</taxon>
        <taxon>Saccharomycotina</taxon>
        <taxon>Saccharomycetes</taxon>
        <taxon>Saccharomycodales</taxon>
        <taxon>Saccharomycodaceae</taxon>
        <taxon>Saccharomycodes</taxon>
    </lineage>
</organism>
<evidence type="ECO:0000259" key="6">
    <source>
        <dbReference type="Pfam" id="PF24967"/>
    </source>
</evidence>
<keyword evidence="8" id="KW-1185">Reference proteome</keyword>
<dbReference type="PANTHER" id="PTHR13251:SF3">
    <property type="entry name" value="TRAFFICKING PROTEIN PARTICLE COMPLEX SUBUNIT 10"/>
    <property type="match status" value="1"/>
</dbReference>
<proteinExistence type="predicted"/>
<dbReference type="OrthoDB" id="10256906at2759"/>
<protein>
    <recommendedName>
        <fullName evidence="9">Trafficking protein particle complex II-specific subunit 130</fullName>
    </recommendedName>
</protein>
<accession>A0A376B614</accession>
<dbReference type="InterPro" id="IPR045126">
    <property type="entry name" value="TRAPPC10/Trs130"/>
</dbReference>
<keyword evidence="3" id="KW-0333">Golgi apparatus</keyword>
<evidence type="ECO:0000313" key="8">
    <source>
        <dbReference type="Proteomes" id="UP000262825"/>
    </source>
</evidence>
<dbReference type="GO" id="GO:0006891">
    <property type="term" value="P:intra-Golgi vesicle-mediated transport"/>
    <property type="evidence" value="ECO:0007669"/>
    <property type="project" value="TreeGrafter"/>
</dbReference>
<dbReference type="GO" id="GO:0005829">
    <property type="term" value="C:cytosol"/>
    <property type="evidence" value="ECO:0007669"/>
    <property type="project" value="GOC"/>
</dbReference>
<dbReference type="PANTHER" id="PTHR13251">
    <property type="entry name" value="EPILEPSY HOLOPROSENCEPHALY CANDIDATE 1/TMEM1"/>
    <property type="match status" value="1"/>
</dbReference>
<dbReference type="InterPro" id="IPR056913">
    <property type="entry name" value="TRAPPC10/Trs130_N"/>
</dbReference>
<comment type="subcellular location">
    <subcellularLocation>
        <location evidence="1">Golgi apparatus</location>
    </subcellularLocation>
</comment>
<dbReference type="Pfam" id="PF12584">
    <property type="entry name" value="TRAPPC10"/>
    <property type="match status" value="1"/>
</dbReference>
<reference evidence="8" key="1">
    <citation type="submission" date="2018-06" db="EMBL/GenBank/DDBJ databases">
        <authorList>
            <person name="Guldener U."/>
        </authorList>
    </citation>
    <scope>NUCLEOTIDE SEQUENCE [LARGE SCALE GENOMIC DNA]</scope>
    <source>
        <strain evidence="8">UTAD17</strain>
    </source>
</reference>
<dbReference type="VEuPathDB" id="FungiDB:SCODWIG_01760"/>
<dbReference type="Proteomes" id="UP000262825">
    <property type="component" value="Unassembled WGS sequence"/>
</dbReference>
<name>A0A376B614_9ASCO</name>
<dbReference type="Pfam" id="PF24967">
    <property type="entry name" value="NTS_TR130"/>
    <property type="match status" value="1"/>
</dbReference>
<dbReference type="Pfam" id="PF23036">
    <property type="entry name" value="TRAPPC10_1st"/>
    <property type="match status" value="1"/>
</dbReference>